<evidence type="ECO:0000256" key="9">
    <source>
        <dbReference type="PROSITE-ProRule" id="PRU00176"/>
    </source>
</evidence>
<organism evidence="13 14">
    <name type="scientific">Bos indicus x Bos taurus</name>
    <name type="common">Hybrid cattle</name>
    <dbReference type="NCBI Taxonomy" id="30522"/>
    <lineage>
        <taxon>Eukaryota</taxon>
        <taxon>Metazoa</taxon>
        <taxon>Chordata</taxon>
        <taxon>Craniata</taxon>
        <taxon>Vertebrata</taxon>
        <taxon>Euteleostomi</taxon>
        <taxon>Mammalia</taxon>
        <taxon>Eutheria</taxon>
        <taxon>Laurasiatheria</taxon>
        <taxon>Artiodactyla</taxon>
        <taxon>Ruminantia</taxon>
        <taxon>Pecora</taxon>
        <taxon>Bovidae</taxon>
        <taxon>Bovinae</taxon>
        <taxon>Bos</taxon>
    </lineage>
</organism>
<protein>
    <submittedName>
        <fullName evidence="13">Nicalin</fullName>
    </submittedName>
</protein>
<dbReference type="CDD" id="cd12635">
    <property type="entry name" value="RRM2_CELF3_4_5_6"/>
    <property type="match status" value="1"/>
</dbReference>
<dbReference type="Pfam" id="PF00076">
    <property type="entry name" value="RRM_1"/>
    <property type="match status" value="2"/>
</dbReference>
<keyword evidence="11" id="KW-0472">Membrane</keyword>
<dbReference type="STRING" id="30522.A0A4W2DLU1"/>
<evidence type="ECO:0000256" key="3">
    <source>
        <dbReference type="ARBA" id="ARBA00009621"/>
    </source>
</evidence>
<reference evidence="13" key="3">
    <citation type="submission" date="2025-09" db="UniProtKB">
        <authorList>
            <consortium name="Ensembl"/>
        </authorList>
    </citation>
    <scope>IDENTIFICATION</scope>
</reference>
<dbReference type="AlphaFoldDB" id="A0A4W2DLU1"/>
<evidence type="ECO:0000256" key="5">
    <source>
        <dbReference type="ARBA" id="ARBA00022664"/>
    </source>
</evidence>
<evidence type="ECO:0000256" key="2">
    <source>
        <dbReference type="ARBA" id="ARBA00004496"/>
    </source>
</evidence>
<evidence type="ECO:0000256" key="4">
    <source>
        <dbReference type="ARBA" id="ARBA00022490"/>
    </source>
</evidence>
<evidence type="ECO:0000256" key="1">
    <source>
        <dbReference type="ARBA" id="ARBA00004123"/>
    </source>
</evidence>
<dbReference type="GO" id="GO:0006397">
    <property type="term" value="P:mRNA processing"/>
    <property type="evidence" value="ECO:0007669"/>
    <property type="project" value="UniProtKB-KW"/>
</dbReference>
<dbReference type="FunFam" id="3.30.70.330:FF:000007">
    <property type="entry name" value="CUGBP Elav-like family member 4 isoform 3"/>
    <property type="match status" value="1"/>
</dbReference>
<comment type="similarity">
    <text evidence="3">Belongs to the CELF/BRUNOL family.</text>
</comment>
<accession>A0A4W2DLU1</accession>
<keyword evidence="11" id="KW-0812">Transmembrane</keyword>
<evidence type="ECO:0000256" key="8">
    <source>
        <dbReference type="ARBA" id="ARBA00023242"/>
    </source>
</evidence>
<dbReference type="InterPro" id="IPR034648">
    <property type="entry name" value="CELF3/4/5/6_RRM1"/>
</dbReference>
<keyword evidence="5" id="KW-0507">mRNA processing</keyword>
<sequence length="608" mass="65475">MARLTESEARRQQQQLLQPRPSPVGSSGPEPPGGQPDGTKDLDAIKLFVGQIPRNLDEKDLKPLFEQFGRIYELTVLKDPYTGMHKGCAFLTYCARDSAIKAQTALHEQKTLPGMARPIQVKPADSESRGGRDRKLFVGMLNKQQSEEDVLRLFQPFGVIDECTVLRGPDGSSKGCAFVKFSSHTEAQAAIHALHGSQTMPGASSSLVVKFADTDKERTLRRMQQMVGQLGILTPSLTLPFSPYSAYAQALMQQQTTVLSTSGSYLSPGVAFSPCHIQQIGAVSLNGLPATPIAPASGLHSPPLLGTATVPGLVAPITNGFAGVVPFPGGHPALETVYANGLVPYPAQSPTVAETLHPAFSGVQQYTGREAVRHPDAWHPPQPPRPQFPPWTSHSTHLAALRSGSTPQGRPLHSTLPLLSSHTSYFVAWPPPHPPSTFGPAPHNLPLVPLVVSCSDPLSSVTMPPHSSQDRALAPPSAMGPPQVSELPLALGPPLCHAPPCFRCTWRRRRREARQLWPGARACLPSEARGHGWAWTGWGGPCRSPALGSEYLCPSAASVCMCTYVFVTLLWICFCVSVNWSPNVKARWQGAVTCPHPWGKQGSQLLKP</sequence>
<keyword evidence="7 9" id="KW-0694">RNA-binding</keyword>
<keyword evidence="4" id="KW-0963">Cytoplasm</keyword>
<keyword evidence="11" id="KW-1133">Transmembrane helix</keyword>
<dbReference type="GO" id="GO:0005737">
    <property type="term" value="C:cytoplasm"/>
    <property type="evidence" value="ECO:0007669"/>
    <property type="project" value="UniProtKB-SubCell"/>
</dbReference>
<proteinExistence type="inferred from homology"/>
<comment type="subcellular location">
    <subcellularLocation>
        <location evidence="2">Cytoplasm</location>
    </subcellularLocation>
    <subcellularLocation>
        <location evidence="1">Nucleus</location>
    </subcellularLocation>
</comment>
<evidence type="ECO:0000313" key="13">
    <source>
        <dbReference type="Ensembl" id="ENSBIXP00000019851.1"/>
    </source>
</evidence>
<name>A0A4W2DLU1_BOBOX</name>
<evidence type="ECO:0000256" key="10">
    <source>
        <dbReference type="SAM" id="MobiDB-lite"/>
    </source>
</evidence>
<dbReference type="InterPro" id="IPR012677">
    <property type="entry name" value="Nucleotide-bd_a/b_plait_sf"/>
</dbReference>
<dbReference type="InterPro" id="IPR035979">
    <property type="entry name" value="RBD_domain_sf"/>
</dbReference>
<feature type="transmembrane region" description="Helical" evidence="11">
    <location>
        <begin position="556"/>
        <end position="580"/>
    </location>
</feature>
<evidence type="ECO:0000256" key="7">
    <source>
        <dbReference type="ARBA" id="ARBA00022884"/>
    </source>
</evidence>
<dbReference type="Gene3D" id="3.30.70.330">
    <property type="match status" value="2"/>
</dbReference>
<dbReference type="GO" id="GO:0003723">
    <property type="term" value="F:RNA binding"/>
    <property type="evidence" value="ECO:0007669"/>
    <property type="project" value="UniProtKB-UniRule"/>
</dbReference>
<dbReference type="FunFam" id="3.30.70.330:FF:000010">
    <property type="entry name" value="CUGBP Elav-like family member 4 isoform 3"/>
    <property type="match status" value="1"/>
</dbReference>
<dbReference type="SMART" id="SM00360">
    <property type="entry name" value="RRM"/>
    <property type="match status" value="2"/>
</dbReference>
<evidence type="ECO:0000313" key="14">
    <source>
        <dbReference type="Proteomes" id="UP000314981"/>
    </source>
</evidence>
<keyword evidence="14" id="KW-1185">Reference proteome</keyword>
<evidence type="ECO:0000256" key="6">
    <source>
        <dbReference type="ARBA" id="ARBA00022737"/>
    </source>
</evidence>
<feature type="compositionally biased region" description="Low complexity" evidence="10">
    <location>
        <begin position="12"/>
        <end position="28"/>
    </location>
</feature>
<dbReference type="InterPro" id="IPR000504">
    <property type="entry name" value="RRM_dom"/>
</dbReference>
<dbReference type="PANTHER" id="PTHR24012">
    <property type="entry name" value="RNA BINDING PROTEIN"/>
    <property type="match status" value="1"/>
</dbReference>
<gene>
    <name evidence="13" type="primary">CELF5</name>
</gene>
<dbReference type="GO" id="GO:0005634">
    <property type="term" value="C:nucleus"/>
    <property type="evidence" value="ECO:0007669"/>
    <property type="project" value="UniProtKB-SubCell"/>
</dbReference>
<feature type="domain" description="RRM" evidence="12">
    <location>
        <begin position="134"/>
        <end position="214"/>
    </location>
</feature>
<reference evidence="13 14" key="1">
    <citation type="submission" date="2018-11" db="EMBL/GenBank/DDBJ databases">
        <title>Haplotype-resolved cattle genomes.</title>
        <authorList>
            <person name="Low W.Y."/>
            <person name="Tearle R."/>
            <person name="Bickhart D.M."/>
            <person name="Rosen B.D."/>
            <person name="Koren S."/>
            <person name="Rhie A."/>
            <person name="Hiendleder S."/>
            <person name="Phillippy A.M."/>
            <person name="Smith T.P.L."/>
            <person name="Williams J.L."/>
        </authorList>
    </citation>
    <scope>NUCLEOTIDE SEQUENCE [LARGE SCALE GENOMIC DNA]</scope>
</reference>
<keyword evidence="6" id="KW-0677">Repeat</keyword>
<dbReference type="CDD" id="cd12632">
    <property type="entry name" value="RRM1_CELF3_4_5_6"/>
    <property type="match status" value="1"/>
</dbReference>
<feature type="compositionally biased region" description="Basic and acidic residues" evidence="10">
    <location>
        <begin position="1"/>
        <end position="11"/>
    </location>
</feature>
<feature type="region of interest" description="Disordered" evidence="10">
    <location>
        <begin position="1"/>
        <end position="41"/>
    </location>
</feature>
<keyword evidence="8" id="KW-0539">Nucleus</keyword>
<dbReference type="SUPFAM" id="SSF54928">
    <property type="entry name" value="RNA-binding domain, RBD"/>
    <property type="match status" value="1"/>
</dbReference>
<evidence type="ECO:0000259" key="12">
    <source>
        <dbReference type="PROSITE" id="PS50102"/>
    </source>
</evidence>
<evidence type="ECO:0000256" key="11">
    <source>
        <dbReference type="SAM" id="Phobius"/>
    </source>
</evidence>
<reference evidence="13" key="2">
    <citation type="submission" date="2025-08" db="UniProtKB">
        <authorList>
            <consortium name="Ensembl"/>
        </authorList>
    </citation>
    <scope>IDENTIFICATION</scope>
</reference>
<dbReference type="Ensembl" id="ENSBIXT00000033661.1">
    <property type="protein sequence ID" value="ENSBIXP00000019851.1"/>
    <property type="gene ID" value="ENSBIXG00000002691.1"/>
</dbReference>
<dbReference type="PROSITE" id="PS50102">
    <property type="entry name" value="RRM"/>
    <property type="match status" value="2"/>
</dbReference>
<feature type="domain" description="RRM" evidence="12">
    <location>
        <begin position="45"/>
        <end position="126"/>
    </location>
</feature>
<dbReference type="Proteomes" id="UP000314981">
    <property type="component" value="Chromosome 7"/>
</dbReference>